<keyword evidence="1" id="KW-1133">Transmembrane helix</keyword>
<evidence type="ECO:0000313" key="2">
    <source>
        <dbReference type="EMBL" id="QVI20559.1"/>
    </source>
</evidence>
<feature type="transmembrane region" description="Helical" evidence="1">
    <location>
        <begin position="70"/>
        <end position="88"/>
    </location>
</feature>
<dbReference type="Pfam" id="PF02325">
    <property type="entry name" value="CCB3_YggT"/>
    <property type="match status" value="1"/>
</dbReference>
<dbReference type="EMBL" id="CP074371">
    <property type="protein sequence ID" value="QVI20559.1"/>
    <property type="molecule type" value="Genomic_DNA"/>
</dbReference>
<dbReference type="Proteomes" id="UP000683310">
    <property type="component" value="Chromosome"/>
</dbReference>
<gene>
    <name evidence="2" type="ORF">KHQ06_31150</name>
</gene>
<feature type="transmembrane region" description="Helical" evidence="1">
    <location>
        <begin position="6"/>
        <end position="25"/>
    </location>
</feature>
<evidence type="ECO:0000256" key="1">
    <source>
        <dbReference type="SAM" id="Phobius"/>
    </source>
</evidence>
<keyword evidence="3" id="KW-1185">Reference proteome</keyword>
<reference evidence="2 3" key="1">
    <citation type="submission" date="2021-04" db="EMBL/GenBank/DDBJ databases">
        <title>Nocardia tengchongensis.</title>
        <authorList>
            <person name="Zhuang k."/>
            <person name="Ran Y."/>
            <person name="Li W."/>
        </authorList>
    </citation>
    <scope>NUCLEOTIDE SEQUENCE [LARGE SCALE GENOMIC DNA]</scope>
    <source>
        <strain evidence="2 3">CFH S0057</strain>
    </source>
</reference>
<sequence>MSLLGSLLGLALTLFMLVLIARLIIDWIGVLGDTPPALGKARDVVHRLTEPVIAPVRKVLKPVRLGGMQIDLAFTVVFIAVLVLRAIAYSL</sequence>
<keyword evidence="1" id="KW-0472">Membrane</keyword>
<proteinExistence type="predicted"/>
<keyword evidence="1" id="KW-0812">Transmembrane</keyword>
<dbReference type="RefSeq" id="WP_213556667.1">
    <property type="nucleotide sequence ID" value="NZ_JBHXAJ010000005.1"/>
</dbReference>
<dbReference type="InterPro" id="IPR003425">
    <property type="entry name" value="CCB3/YggT"/>
</dbReference>
<organism evidence="2 3">
    <name type="scientific">Nocardia tengchongensis</name>
    <dbReference type="NCBI Taxonomy" id="2055889"/>
    <lineage>
        <taxon>Bacteria</taxon>
        <taxon>Bacillati</taxon>
        <taxon>Actinomycetota</taxon>
        <taxon>Actinomycetes</taxon>
        <taxon>Mycobacteriales</taxon>
        <taxon>Nocardiaceae</taxon>
        <taxon>Nocardia</taxon>
    </lineage>
</organism>
<accession>A0ABX8CNX6</accession>
<protein>
    <submittedName>
        <fullName evidence="2">YggT family protein</fullName>
    </submittedName>
</protein>
<evidence type="ECO:0000313" key="3">
    <source>
        <dbReference type="Proteomes" id="UP000683310"/>
    </source>
</evidence>
<name>A0ABX8CNX6_9NOCA</name>